<accession>A0ABS3HZB5</accession>
<proteinExistence type="predicted"/>
<dbReference type="SUPFAM" id="SSF46785">
    <property type="entry name" value="Winged helix' DNA-binding domain"/>
    <property type="match status" value="1"/>
</dbReference>
<comment type="caution">
    <text evidence="1">The sequence shown here is derived from an EMBL/GenBank/DDBJ whole genome shotgun (WGS) entry which is preliminary data.</text>
</comment>
<dbReference type="Gene3D" id="1.10.10.10">
    <property type="entry name" value="Winged helix-like DNA-binding domain superfamily/Winged helix DNA-binding domain"/>
    <property type="match status" value="1"/>
</dbReference>
<dbReference type="Proteomes" id="UP000664832">
    <property type="component" value="Unassembled WGS sequence"/>
</dbReference>
<evidence type="ECO:0000313" key="2">
    <source>
        <dbReference type="Proteomes" id="UP000664832"/>
    </source>
</evidence>
<dbReference type="EMBL" id="JAFLWI010000006">
    <property type="protein sequence ID" value="MBO0481811.1"/>
    <property type="molecule type" value="Genomic_DNA"/>
</dbReference>
<gene>
    <name evidence="1" type="ORF">JZO71_05665</name>
</gene>
<dbReference type="InterPro" id="IPR036390">
    <property type="entry name" value="WH_DNA-bd_sf"/>
</dbReference>
<evidence type="ECO:0000313" key="1">
    <source>
        <dbReference type="EMBL" id="MBO0481811.1"/>
    </source>
</evidence>
<protein>
    <recommendedName>
        <fullName evidence="3">Helix-turn-helix type 11 domain-containing protein</fullName>
    </recommendedName>
</protein>
<sequence length="114" mass="13004">MELNKELTIIEEGVLQCIPLGSERKVAIKELSSLVDLDERSIYEVINRLRKKGIPVCAQRSGKLEERGYYIATNEQERSEGLAAYKSQVQDMSKLIEDIEAAELDTWQQRLYGA</sequence>
<dbReference type="InterPro" id="IPR036388">
    <property type="entry name" value="WH-like_DNA-bd_sf"/>
</dbReference>
<reference evidence="1 2" key="1">
    <citation type="submission" date="2021-03" db="EMBL/GenBank/DDBJ databases">
        <title>Enterococcal diversity collection.</title>
        <authorList>
            <person name="Gilmore M.S."/>
            <person name="Schwartzman J."/>
            <person name="Van Tyne D."/>
            <person name="Martin M."/>
            <person name="Earl A.M."/>
            <person name="Manson A.L."/>
            <person name="Straub T."/>
            <person name="Salamzade R."/>
            <person name="Saavedra J."/>
            <person name="Lebreton F."/>
            <person name="Prichula J."/>
            <person name="Schaufler K."/>
            <person name="Gaca A."/>
            <person name="Sgardioli B."/>
            <person name="Wagenaar J."/>
            <person name="Strong T."/>
        </authorList>
    </citation>
    <scope>NUCLEOTIDE SEQUENCE [LARGE SCALE GENOMIC DNA]</scope>
    <source>
        <strain evidence="1 2">MSG2901</strain>
    </source>
</reference>
<organism evidence="1 2">
    <name type="scientific">Candidatus Enterococcus courvalinii</name>
    <dbReference type="NCBI Taxonomy" id="2815329"/>
    <lineage>
        <taxon>Bacteria</taxon>
        <taxon>Bacillati</taxon>
        <taxon>Bacillota</taxon>
        <taxon>Bacilli</taxon>
        <taxon>Lactobacillales</taxon>
        <taxon>Enterococcaceae</taxon>
        <taxon>Enterococcus</taxon>
    </lineage>
</organism>
<evidence type="ECO:0008006" key="3">
    <source>
        <dbReference type="Google" id="ProtNLM"/>
    </source>
</evidence>
<dbReference type="RefSeq" id="WP_206898574.1">
    <property type="nucleotide sequence ID" value="NZ_JAFLWI010000006.1"/>
</dbReference>
<name>A0ABS3HZB5_9ENTE</name>
<keyword evidence="2" id="KW-1185">Reference proteome</keyword>